<evidence type="ECO:0000256" key="12">
    <source>
        <dbReference type="SAM" id="SignalP"/>
    </source>
</evidence>
<keyword evidence="16" id="KW-1185">Reference proteome</keyword>
<comment type="caution">
    <text evidence="15">The sequence shown here is derived from an EMBL/GenBank/DDBJ whole genome shotgun (WGS) entry which is preliminary data.</text>
</comment>
<keyword evidence="9 10" id="KW-0998">Cell outer membrane</keyword>
<evidence type="ECO:0000256" key="1">
    <source>
        <dbReference type="ARBA" id="ARBA00004571"/>
    </source>
</evidence>
<evidence type="ECO:0000259" key="14">
    <source>
        <dbReference type="Pfam" id="PF07715"/>
    </source>
</evidence>
<dbReference type="RefSeq" id="WP_377503351.1">
    <property type="nucleotide sequence ID" value="NZ_JBHULU010000004.1"/>
</dbReference>
<accession>A0ABW5IGV9</accession>
<dbReference type="Pfam" id="PF00593">
    <property type="entry name" value="TonB_dep_Rec_b-barrel"/>
    <property type="match status" value="1"/>
</dbReference>
<dbReference type="EMBL" id="JBHULU010000004">
    <property type="protein sequence ID" value="MFD2512891.1"/>
    <property type="molecule type" value="Genomic_DNA"/>
</dbReference>
<name>A0ABW5IGV9_9BACT</name>
<reference evidence="16" key="1">
    <citation type="journal article" date="2019" name="Int. J. Syst. Evol. Microbiol.">
        <title>The Global Catalogue of Microorganisms (GCM) 10K type strain sequencing project: providing services to taxonomists for standard genome sequencing and annotation.</title>
        <authorList>
            <consortium name="The Broad Institute Genomics Platform"/>
            <consortium name="The Broad Institute Genome Sequencing Center for Infectious Disease"/>
            <person name="Wu L."/>
            <person name="Ma J."/>
        </authorList>
    </citation>
    <scope>NUCLEOTIDE SEQUENCE [LARGE SCALE GENOMIC DNA]</scope>
    <source>
        <strain evidence="16">KCTC 42498</strain>
    </source>
</reference>
<evidence type="ECO:0000313" key="15">
    <source>
        <dbReference type="EMBL" id="MFD2512891.1"/>
    </source>
</evidence>
<evidence type="ECO:0000256" key="3">
    <source>
        <dbReference type="ARBA" id="ARBA00022452"/>
    </source>
</evidence>
<evidence type="ECO:0000256" key="5">
    <source>
        <dbReference type="ARBA" id="ARBA00022729"/>
    </source>
</evidence>
<dbReference type="Gene3D" id="2.40.170.20">
    <property type="entry name" value="TonB-dependent receptor, beta-barrel domain"/>
    <property type="match status" value="1"/>
</dbReference>
<dbReference type="Pfam" id="PF07715">
    <property type="entry name" value="Plug"/>
    <property type="match status" value="1"/>
</dbReference>
<evidence type="ECO:0000256" key="11">
    <source>
        <dbReference type="RuleBase" id="RU003357"/>
    </source>
</evidence>
<feature type="domain" description="TonB-dependent receptor plug" evidence="14">
    <location>
        <begin position="50"/>
        <end position="150"/>
    </location>
</feature>
<dbReference type="InterPro" id="IPR037066">
    <property type="entry name" value="Plug_dom_sf"/>
</dbReference>
<evidence type="ECO:0000313" key="16">
    <source>
        <dbReference type="Proteomes" id="UP001597544"/>
    </source>
</evidence>
<evidence type="ECO:0000256" key="4">
    <source>
        <dbReference type="ARBA" id="ARBA00022692"/>
    </source>
</evidence>
<protein>
    <submittedName>
        <fullName evidence="15">TonB-dependent receptor plug domain-containing protein</fullName>
    </submittedName>
</protein>
<comment type="subcellular location">
    <subcellularLocation>
        <location evidence="1 10">Cell outer membrane</location>
        <topology evidence="1 10">Multi-pass membrane protein</topology>
    </subcellularLocation>
</comment>
<keyword evidence="6 11" id="KW-0798">TonB box</keyword>
<evidence type="ECO:0000256" key="10">
    <source>
        <dbReference type="PROSITE-ProRule" id="PRU01360"/>
    </source>
</evidence>
<evidence type="ECO:0000256" key="7">
    <source>
        <dbReference type="ARBA" id="ARBA00023136"/>
    </source>
</evidence>
<keyword evidence="2 10" id="KW-0813">Transport</keyword>
<dbReference type="Gene3D" id="2.170.130.10">
    <property type="entry name" value="TonB-dependent receptor, plug domain"/>
    <property type="match status" value="1"/>
</dbReference>
<dbReference type="InterPro" id="IPR000531">
    <property type="entry name" value="Beta-barrel_TonB"/>
</dbReference>
<dbReference type="InterPro" id="IPR012910">
    <property type="entry name" value="Plug_dom"/>
</dbReference>
<keyword evidence="5 12" id="KW-0732">Signal</keyword>
<feature type="signal peptide" evidence="12">
    <location>
        <begin position="1"/>
        <end position="24"/>
    </location>
</feature>
<dbReference type="Proteomes" id="UP001597544">
    <property type="component" value="Unassembled WGS sequence"/>
</dbReference>
<dbReference type="InterPro" id="IPR036942">
    <property type="entry name" value="Beta-barrel_TonB_sf"/>
</dbReference>
<sequence>MAKLSFFKVCLAACCSLIVSFAIAQQDTSRHQLQVVEVFGKPAEVYAAGSRVTHLDSTYLSTYASGSLAEALQARTPVYLKSYGVSGISSVAFRGTNASQTAVLWNGLNISSPALGQTDFSTLPISGFGEVALQYGSAAANYGSGAIGGAVLISSPNYKSKGIGAAVQLETGSFDRLFGTGTLSFSNQKLQVGVSAYTLVAENNFSYKDISRFGKPEVKQENAAFNQHGFTQDISWHLSPKSKLAFHTWFTKADREIQPAMGSAYNSAKQQDESLKLMSEFTHDSYLGQTIFKAAYFTDYLHYTDLSTDSEANVLTYQLQAEQVYAYAERWSLRGGLNLQHFSAKNDGYTGQQNENRAAAFALFRYNPLKSLKVSLNLRQAFVEAYSPRPTPAFGLEWKFYNSNKHQISFKGNTSGSYRVPTLNDRFWIGAGNPELKPEQGWSYESGLCHVLVKGNALLWETEATAYHMLIDDWIQWSPDNTGRWRPTNLQKVVSKGIELSTRASVKLGQVNVSSSAGYTYTVSEQADVYEGSGDKGKQLMYVPRHKAVFVTDATYKGWTGFLNLNFTGLRYTNNSETNALDNFLLLNLALSKKMAIGQNTLILGVRSENVANTVYQTMAYRAMPPRSWALNIKFIIP</sequence>
<feature type="domain" description="TonB-dependent receptor-like beta-barrel" evidence="13">
    <location>
        <begin position="217"/>
        <end position="605"/>
    </location>
</feature>
<keyword evidence="4 10" id="KW-0812">Transmembrane</keyword>
<dbReference type="InterPro" id="IPR039426">
    <property type="entry name" value="TonB-dep_rcpt-like"/>
</dbReference>
<evidence type="ECO:0000256" key="6">
    <source>
        <dbReference type="ARBA" id="ARBA00023077"/>
    </source>
</evidence>
<evidence type="ECO:0000256" key="2">
    <source>
        <dbReference type="ARBA" id="ARBA00022448"/>
    </source>
</evidence>
<gene>
    <name evidence="15" type="ORF">ACFSRY_03370</name>
</gene>
<proteinExistence type="inferred from homology"/>
<dbReference type="PANTHER" id="PTHR30069:SF29">
    <property type="entry name" value="HEMOGLOBIN AND HEMOGLOBIN-HAPTOGLOBIN-BINDING PROTEIN 1-RELATED"/>
    <property type="match status" value="1"/>
</dbReference>
<dbReference type="PANTHER" id="PTHR30069">
    <property type="entry name" value="TONB-DEPENDENT OUTER MEMBRANE RECEPTOR"/>
    <property type="match status" value="1"/>
</dbReference>
<keyword evidence="8 15" id="KW-0675">Receptor</keyword>
<evidence type="ECO:0000259" key="13">
    <source>
        <dbReference type="Pfam" id="PF00593"/>
    </source>
</evidence>
<organism evidence="15 16">
    <name type="scientific">Pontibacter locisalis</name>
    <dbReference type="NCBI Taxonomy" id="1719035"/>
    <lineage>
        <taxon>Bacteria</taxon>
        <taxon>Pseudomonadati</taxon>
        <taxon>Bacteroidota</taxon>
        <taxon>Cytophagia</taxon>
        <taxon>Cytophagales</taxon>
        <taxon>Hymenobacteraceae</taxon>
        <taxon>Pontibacter</taxon>
    </lineage>
</organism>
<comment type="similarity">
    <text evidence="10 11">Belongs to the TonB-dependent receptor family.</text>
</comment>
<keyword evidence="3 10" id="KW-1134">Transmembrane beta strand</keyword>
<feature type="chain" id="PRO_5046597872" evidence="12">
    <location>
        <begin position="25"/>
        <end position="638"/>
    </location>
</feature>
<dbReference type="SUPFAM" id="SSF56935">
    <property type="entry name" value="Porins"/>
    <property type="match status" value="1"/>
</dbReference>
<evidence type="ECO:0000256" key="9">
    <source>
        <dbReference type="ARBA" id="ARBA00023237"/>
    </source>
</evidence>
<dbReference type="PROSITE" id="PS52016">
    <property type="entry name" value="TONB_DEPENDENT_REC_3"/>
    <property type="match status" value="1"/>
</dbReference>
<evidence type="ECO:0000256" key="8">
    <source>
        <dbReference type="ARBA" id="ARBA00023170"/>
    </source>
</evidence>
<keyword evidence="7 10" id="KW-0472">Membrane</keyword>